<feature type="domain" description="Glycerol-3-phosphate dehydrogenase NAD-dependent N-terminal" evidence="1">
    <location>
        <begin position="25"/>
        <end position="107"/>
    </location>
</feature>
<dbReference type="InterPro" id="IPR011128">
    <property type="entry name" value="G3P_DH_NAD-dep_N"/>
</dbReference>
<sequence>MPPSCQDADRAEGHHTTARFPRRLSVPAQFLRAGLTTWTPHIGPGTMIVSLMKGIERDTGKRASEVIAEVTGVSADRIAVLSGPNLAREIMTGQPATATIACPDEDAARRFQAACHTPYFRPYTSTDVIGRELVAR</sequence>
<reference evidence="2 3" key="1">
    <citation type="submission" date="2021-03" db="EMBL/GenBank/DDBJ databases">
        <title>Genomic Encyclopedia of Type Strains, Phase IV (KMG-IV): sequencing the most valuable type-strain genomes for metagenomic binning, comparative biology and taxonomic classification.</title>
        <authorList>
            <person name="Goeker M."/>
        </authorList>
    </citation>
    <scope>NUCLEOTIDE SEQUENCE [LARGE SCALE GENOMIC DNA]</scope>
    <source>
        <strain evidence="2 3">DSM 40499</strain>
    </source>
</reference>
<dbReference type="InterPro" id="IPR036291">
    <property type="entry name" value="NAD(P)-bd_dom_sf"/>
</dbReference>
<proteinExistence type="predicted"/>
<dbReference type="PANTHER" id="PTHR11728:SF1">
    <property type="entry name" value="GLYCEROL-3-PHOSPHATE DEHYDROGENASE [NAD(+)] 2, CHLOROPLASTIC"/>
    <property type="match status" value="1"/>
</dbReference>
<dbReference type="Pfam" id="PF01210">
    <property type="entry name" value="NAD_Gly3P_dh_N"/>
    <property type="match status" value="1"/>
</dbReference>
<keyword evidence="3" id="KW-1185">Reference proteome</keyword>
<accession>A0ABS4LR71</accession>
<comment type="caution">
    <text evidence="2">The sequence shown here is derived from an EMBL/GenBank/DDBJ whole genome shotgun (WGS) entry which is preliminary data.</text>
</comment>
<dbReference type="PANTHER" id="PTHR11728">
    <property type="entry name" value="GLYCEROL-3-PHOSPHATE DEHYDROGENASE"/>
    <property type="match status" value="1"/>
</dbReference>
<dbReference type="EMBL" id="JAGGLP010000005">
    <property type="protein sequence ID" value="MBP2049900.1"/>
    <property type="molecule type" value="Genomic_DNA"/>
</dbReference>
<evidence type="ECO:0000313" key="2">
    <source>
        <dbReference type="EMBL" id="MBP2049900.1"/>
    </source>
</evidence>
<dbReference type="SUPFAM" id="SSF51735">
    <property type="entry name" value="NAD(P)-binding Rossmann-fold domains"/>
    <property type="match status" value="1"/>
</dbReference>
<dbReference type="Gene3D" id="3.40.50.720">
    <property type="entry name" value="NAD(P)-binding Rossmann-like Domain"/>
    <property type="match status" value="1"/>
</dbReference>
<evidence type="ECO:0000313" key="3">
    <source>
        <dbReference type="Proteomes" id="UP001519309"/>
    </source>
</evidence>
<dbReference type="Proteomes" id="UP001519309">
    <property type="component" value="Unassembled WGS sequence"/>
</dbReference>
<name>A0ABS4LR71_9ACTN</name>
<gene>
    <name evidence="2" type="ORF">J2Z21_002836</name>
</gene>
<protein>
    <submittedName>
        <fullName evidence="2">Glycerol-3-phosphate dehydrogenase</fullName>
    </submittedName>
</protein>
<evidence type="ECO:0000259" key="1">
    <source>
        <dbReference type="Pfam" id="PF01210"/>
    </source>
</evidence>
<organism evidence="2 3">
    <name type="scientific">Streptomyces griseochromogenes</name>
    <dbReference type="NCBI Taxonomy" id="68214"/>
    <lineage>
        <taxon>Bacteria</taxon>
        <taxon>Bacillati</taxon>
        <taxon>Actinomycetota</taxon>
        <taxon>Actinomycetes</taxon>
        <taxon>Kitasatosporales</taxon>
        <taxon>Streptomycetaceae</taxon>
        <taxon>Streptomyces</taxon>
    </lineage>
</organism>